<sequence length="82" mass="8643">MAVLHKYRPGAQAVSAESVSSAERRETEATSSLSGILTGSCLMTMFVVRKLGLALAQVDELTSGTRGMFSEPSTPAEAKKLP</sequence>
<reference evidence="2 3" key="1">
    <citation type="journal article" date="2024" name="Nat. Commun.">
        <title>Phylogenomics reveals the evolutionary origins of lichenization in chlorophyte algae.</title>
        <authorList>
            <person name="Puginier C."/>
            <person name="Libourel C."/>
            <person name="Otte J."/>
            <person name="Skaloud P."/>
            <person name="Haon M."/>
            <person name="Grisel S."/>
            <person name="Petersen M."/>
            <person name="Berrin J.G."/>
            <person name="Delaux P.M."/>
            <person name="Dal Grande F."/>
            <person name="Keller J."/>
        </authorList>
    </citation>
    <scope>NUCLEOTIDE SEQUENCE [LARGE SCALE GENOMIC DNA]</scope>
    <source>
        <strain evidence="2 3">SAG 2036</strain>
    </source>
</reference>
<keyword evidence="3" id="KW-1185">Reference proteome</keyword>
<evidence type="ECO:0000256" key="1">
    <source>
        <dbReference type="SAM" id="MobiDB-lite"/>
    </source>
</evidence>
<accession>A0AAW1PIM0</accession>
<proteinExistence type="predicted"/>
<name>A0AAW1PIM0_9CHLO</name>
<evidence type="ECO:0000313" key="2">
    <source>
        <dbReference type="EMBL" id="KAK9809394.1"/>
    </source>
</evidence>
<comment type="caution">
    <text evidence="2">The sequence shown here is derived from an EMBL/GenBank/DDBJ whole genome shotgun (WGS) entry which is preliminary data.</text>
</comment>
<dbReference type="Proteomes" id="UP001465755">
    <property type="component" value="Unassembled WGS sequence"/>
</dbReference>
<feature type="region of interest" description="Disordered" evidence="1">
    <location>
        <begin position="1"/>
        <end position="31"/>
    </location>
</feature>
<protein>
    <submittedName>
        <fullName evidence="2">Uncharacterized protein</fullName>
    </submittedName>
</protein>
<organism evidence="2 3">
    <name type="scientific">Symbiochloris irregularis</name>
    <dbReference type="NCBI Taxonomy" id="706552"/>
    <lineage>
        <taxon>Eukaryota</taxon>
        <taxon>Viridiplantae</taxon>
        <taxon>Chlorophyta</taxon>
        <taxon>core chlorophytes</taxon>
        <taxon>Trebouxiophyceae</taxon>
        <taxon>Trebouxiales</taxon>
        <taxon>Trebouxiaceae</taxon>
        <taxon>Symbiochloris</taxon>
    </lineage>
</organism>
<dbReference type="AlphaFoldDB" id="A0AAW1PIM0"/>
<evidence type="ECO:0000313" key="3">
    <source>
        <dbReference type="Proteomes" id="UP001465755"/>
    </source>
</evidence>
<dbReference type="EMBL" id="JALJOQ010000020">
    <property type="protein sequence ID" value="KAK9809394.1"/>
    <property type="molecule type" value="Genomic_DNA"/>
</dbReference>
<gene>
    <name evidence="2" type="ORF">WJX73_001703</name>
</gene>